<comment type="caution">
    <text evidence="1">The sequence shown here is derived from an EMBL/GenBank/DDBJ whole genome shotgun (WGS) entry which is preliminary data.</text>
</comment>
<sequence length="103" mass="11622">MILMAKLYQANHKKSHLIAVKRTFRHLKGTLSLGLWYPKCPSFDLKVYSDSDYAGCNMDRKSTSGACQLLGGKLVCWSAKKHQYVAMSQLKPEYLLLLDVVGL</sequence>
<dbReference type="PANTHER" id="PTHR11439">
    <property type="entry name" value="GAG-POL-RELATED RETROTRANSPOSON"/>
    <property type="match status" value="1"/>
</dbReference>
<proteinExistence type="predicted"/>
<dbReference type="EMBL" id="BQNB010016319">
    <property type="protein sequence ID" value="GJT50417.1"/>
    <property type="molecule type" value="Genomic_DNA"/>
</dbReference>
<accession>A0ABQ5EHX0</accession>
<keyword evidence="2" id="KW-1185">Reference proteome</keyword>
<evidence type="ECO:0000313" key="2">
    <source>
        <dbReference type="Proteomes" id="UP001151760"/>
    </source>
</evidence>
<reference evidence="1" key="2">
    <citation type="submission" date="2022-01" db="EMBL/GenBank/DDBJ databases">
        <authorList>
            <person name="Yamashiro T."/>
            <person name="Shiraishi A."/>
            <person name="Satake H."/>
            <person name="Nakayama K."/>
        </authorList>
    </citation>
    <scope>NUCLEOTIDE SEQUENCE</scope>
</reference>
<name>A0ABQ5EHX0_9ASTR</name>
<protein>
    <recommendedName>
        <fullName evidence="3">Retrovirus-related Pol polyprotein from transposon TNT 1-94</fullName>
    </recommendedName>
</protein>
<organism evidence="1 2">
    <name type="scientific">Tanacetum coccineum</name>
    <dbReference type="NCBI Taxonomy" id="301880"/>
    <lineage>
        <taxon>Eukaryota</taxon>
        <taxon>Viridiplantae</taxon>
        <taxon>Streptophyta</taxon>
        <taxon>Embryophyta</taxon>
        <taxon>Tracheophyta</taxon>
        <taxon>Spermatophyta</taxon>
        <taxon>Magnoliopsida</taxon>
        <taxon>eudicotyledons</taxon>
        <taxon>Gunneridae</taxon>
        <taxon>Pentapetalae</taxon>
        <taxon>asterids</taxon>
        <taxon>campanulids</taxon>
        <taxon>Asterales</taxon>
        <taxon>Asteraceae</taxon>
        <taxon>Asteroideae</taxon>
        <taxon>Anthemideae</taxon>
        <taxon>Anthemidinae</taxon>
        <taxon>Tanacetum</taxon>
    </lineage>
</organism>
<evidence type="ECO:0000313" key="1">
    <source>
        <dbReference type="EMBL" id="GJT50417.1"/>
    </source>
</evidence>
<reference evidence="1" key="1">
    <citation type="journal article" date="2022" name="Int. J. Mol. Sci.">
        <title>Draft Genome of Tanacetum Coccineum: Genomic Comparison of Closely Related Tanacetum-Family Plants.</title>
        <authorList>
            <person name="Yamashiro T."/>
            <person name="Shiraishi A."/>
            <person name="Nakayama K."/>
            <person name="Satake H."/>
        </authorList>
    </citation>
    <scope>NUCLEOTIDE SEQUENCE</scope>
</reference>
<dbReference type="Proteomes" id="UP001151760">
    <property type="component" value="Unassembled WGS sequence"/>
</dbReference>
<evidence type="ECO:0008006" key="3">
    <source>
        <dbReference type="Google" id="ProtNLM"/>
    </source>
</evidence>
<dbReference type="PANTHER" id="PTHR11439:SF495">
    <property type="entry name" value="REVERSE TRANSCRIPTASE, RNA-DEPENDENT DNA POLYMERASE-RELATED"/>
    <property type="match status" value="1"/>
</dbReference>
<gene>
    <name evidence="1" type="ORF">Tco_0976574</name>
</gene>